<keyword evidence="3" id="KW-1185">Reference proteome</keyword>
<reference evidence="2 3" key="1">
    <citation type="journal article" date="2016" name="Proc. Natl. Acad. Sci. U.S.A.">
        <title>Comparative genomics of biotechnologically important yeasts.</title>
        <authorList>
            <person name="Riley R."/>
            <person name="Haridas S."/>
            <person name="Wolfe K.H."/>
            <person name="Lopes M.R."/>
            <person name="Hittinger C.T."/>
            <person name="Goeker M."/>
            <person name="Salamov A.A."/>
            <person name="Wisecaver J.H."/>
            <person name="Long T.M."/>
            <person name="Calvey C.H."/>
            <person name="Aerts A.L."/>
            <person name="Barry K.W."/>
            <person name="Choi C."/>
            <person name="Clum A."/>
            <person name="Coughlan A.Y."/>
            <person name="Deshpande S."/>
            <person name="Douglass A.P."/>
            <person name="Hanson S.J."/>
            <person name="Klenk H.-P."/>
            <person name="LaButti K.M."/>
            <person name="Lapidus A."/>
            <person name="Lindquist E.A."/>
            <person name="Lipzen A.M."/>
            <person name="Meier-Kolthoff J.P."/>
            <person name="Ohm R.A."/>
            <person name="Otillar R.P."/>
            <person name="Pangilinan J.L."/>
            <person name="Peng Y."/>
            <person name="Rokas A."/>
            <person name="Rosa C.A."/>
            <person name="Scheuner C."/>
            <person name="Sibirny A.A."/>
            <person name="Slot J.C."/>
            <person name="Stielow J.B."/>
            <person name="Sun H."/>
            <person name="Kurtzman C.P."/>
            <person name="Blackwell M."/>
            <person name="Grigoriev I.V."/>
            <person name="Jeffries T.W."/>
        </authorList>
    </citation>
    <scope>NUCLEOTIDE SEQUENCE [LARGE SCALE GENOMIC DNA]</scope>
    <source>
        <strain evidence="3">ATCC 58044 / CBS 1984 / NCYC 433 / NRRL Y-366-8</strain>
    </source>
</reference>
<dbReference type="AlphaFoldDB" id="A0A1E3P9M5"/>
<dbReference type="RefSeq" id="XP_019040859.1">
    <property type="nucleotide sequence ID" value="XM_019184273.1"/>
</dbReference>
<feature type="compositionally biased region" description="Polar residues" evidence="1">
    <location>
        <begin position="164"/>
        <end position="173"/>
    </location>
</feature>
<gene>
    <name evidence="2" type="ORF">WICANDRAFT_75858</name>
</gene>
<feature type="region of interest" description="Disordered" evidence="1">
    <location>
        <begin position="152"/>
        <end position="173"/>
    </location>
</feature>
<dbReference type="GeneID" id="30201519"/>
<protein>
    <submittedName>
        <fullName evidence="2">Uncharacterized protein</fullName>
    </submittedName>
</protein>
<dbReference type="Proteomes" id="UP000094112">
    <property type="component" value="Unassembled WGS sequence"/>
</dbReference>
<proteinExistence type="predicted"/>
<dbReference type="EMBL" id="KV454208">
    <property type="protein sequence ID" value="ODQ61652.1"/>
    <property type="molecule type" value="Genomic_DNA"/>
</dbReference>
<evidence type="ECO:0000313" key="3">
    <source>
        <dbReference type="Proteomes" id="UP000094112"/>
    </source>
</evidence>
<sequence length="229" mass="25992">MDSISLLDISSYLKVVVPKGCTIKILWPMQDMKNTYVYSDAYISFENKLEHQTQNDSNLSFNVERDSVVTQKRYYPPKCSHELKVEFDQKLAFYSEETSMDGTRCCIEIIVNKAGVHVKRFKNITLKDNAGEDFDDRNGLGDEDESLKVLFSDDNSSEDSDESLTPSSTNTITTQVNTPAAGYYKLGPNLDIVFRYGYCRSSSRSKETFTCVKSPFSSTNSTRVYLDNL</sequence>
<organism evidence="2 3">
    <name type="scientific">Wickerhamomyces anomalus (strain ATCC 58044 / CBS 1984 / NCYC 433 / NRRL Y-366-8)</name>
    <name type="common">Yeast</name>
    <name type="synonym">Hansenula anomala</name>
    <dbReference type="NCBI Taxonomy" id="683960"/>
    <lineage>
        <taxon>Eukaryota</taxon>
        <taxon>Fungi</taxon>
        <taxon>Dikarya</taxon>
        <taxon>Ascomycota</taxon>
        <taxon>Saccharomycotina</taxon>
        <taxon>Saccharomycetes</taxon>
        <taxon>Phaffomycetales</taxon>
        <taxon>Wickerhamomycetaceae</taxon>
        <taxon>Wickerhamomyces</taxon>
    </lineage>
</organism>
<evidence type="ECO:0000313" key="2">
    <source>
        <dbReference type="EMBL" id="ODQ61652.1"/>
    </source>
</evidence>
<accession>A0A1E3P9M5</accession>
<name>A0A1E3P9M5_WICAA</name>
<evidence type="ECO:0000256" key="1">
    <source>
        <dbReference type="SAM" id="MobiDB-lite"/>
    </source>
</evidence>